<dbReference type="EMBL" id="AWWV01010078">
    <property type="protein sequence ID" value="OMO81797.1"/>
    <property type="molecule type" value="Genomic_DNA"/>
</dbReference>
<proteinExistence type="predicted"/>
<gene>
    <name evidence="1" type="ORF">CCACVL1_12186</name>
</gene>
<accession>A0A1R3IGU5</accession>
<dbReference type="Proteomes" id="UP000188268">
    <property type="component" value="Unassembled WGS sequence"/>
</dbReference>
<protein>
    <submittedName>
        <fullName evidence="1">Uncharacterized protein</fullName>
    </submittedName>
</protein>
<organism evidence="1 2">
    <name type="scientific">Corchorus capsularis</name>
    <name type="common">Jute</name>
    <dbReference type="NCBI Taxonomy" id="210143"/>
    <lineage>
        <taxon>Eukaryota</taxon>
        <taxon>Viridiplantae</taxon>
        <taxon>Streptophyta</taxon>
        <taxon>Embryophyta</taxon>
        <taxon>Tracheophyta</taxon>
        <taxon>Spermatophyta</taxon>
        <taxon>Magnoliopsida</taxon>
        <taxon>eudicotyledons</taxon>
        <taxon>Gunneridae</taxon>
        <taxon>Pentapetalae</taxon>
        <taxon>rosids</taxon>
        <taxon>malvids</taxon>
        <taxon>Malvales</taxon>
        <taxon>Malvaceae</taxon>
        <taxon>Grewioideae</taxon>
        <taxon>Apeibeae</taxon>
        <taxon>Corchorus</taxon>
    </lineage>
</organism>
<reference evidence="1 2" key="1">
    <citation type="submission" date="2013-09" db="EMBL/GenBank/DDBJ databases">
        <title>Corchorus capsularis genome sequencing.</title>
        <authorList>
            <person name="Alam M."/>
            <person name="Haque M.S."/>
            <person name="Islam M.S."/>
            <person name="Emdad E.M."/>
            <person name="Islam M.M."/>
            <person name="Ahmed B."/>
            <person name="Halim A."/>
            <person name="Hossen Q.M.M."/>
            <person name="Hossain M.Z."/>
            <person name="Ahmed R."/>
            <person name="Khan M.M."/>
            <person name="Islam R."/>
            <person name="Rashid M.M."/>
            <person name="Khan S.A."/>
            <person name="Rahman M.S."/>
            <person name="Alam M."/>
        </authorList>
    </citation>
    <scope>NUCLEOTIDE SEQUENCE [LARGE SCALE GENOMIC DNA]</scope>
    <source>
        <strain evidence="2">cv. CVL-1</strain>
        <tissue evidence="1">Whole seedling</tissue>
    </source>
</reference>
<comment type="caution">
    <text evidence="1">The sequence shown here is derived from an EMBL/GenBank/DDBJ whole genome shotgun (WGS) entry which is preliminary data.</text>
</comment>
<name>A0A1R3IGU5_COCAP</name>
<sequence length="29" mass="3352">MTGQEDREVHPYSDFLEHIPKSVIEPLIA</sequence>
<keyword evidence="2" id="KW-1185">Reference proteome</keyword>
<evidence type="ECO:0000313" key="1">
    <source>
        <dbReference type="EMBL" id="OMO81797.1"/>
    </source>
</evidence>
<dbReference type="Gramene" id="OMO81797">
    <property type="protein sequence ID" value="OMO81797"/>
    <property type="gene ID" value="CCACVL1_12186"/>
</dbReference>
<dbReference type="AlphaFoldDB" id="A0A1R3IGU5"/>
<evidence type="ECO:0000313" key="2">
    <source>
        <dbReference type="Proteomes" id="UP000188268"/>
    </source>
</evidence>